<comment type="caution">
    <text evidence="3">The sequence shown here is derived from an EMBL/GenBank/DDBJ whole genome shotgun (WGS) entry which is preliminary data.</text>
</comment>
<protein>
    <recommendedName>
        <fullName evidence="2">Nudix hydrolase domain-containing protein</fullName>
    </recommendedName>
</protein>
<reference evidence="3" key="1">
    <citation type="submission" date="2023-07" db="EMBL/GenBank/DDBJ databases">
        <title>Black Yeasts Isolated from many extreme environments.</title>
        <authorList>
            <person name="Coleine C."/>
            <person name="Stajich J.E."/>
            <person name="Selbmann L."/>
        </authorList>
    </citation>
    <scope>NUCLEOTIDE SEQUENCE</scope>
    <source>
        <strain evidence="3">CCFEE 5485</strain>
    </source>
</reference>
<dbReference type="Gene3D" id="3.90.79.10">
    <property type="entry name" value="Nucleoside Triphosphate Pyrophosphohydrolase"/>
    <property type="match status" value="1"/>
</dbReference>
<dbReference type="EMBL" id="JAUTXT010000018">
    <property type="protein sequence ID" value="KAK3674741.1"/>
    <property type="molecule type" value="Genomic_DNA"/>
</dbReference>
<evidence type="ECO:0000313" key="4">
    <source>
        <dbReference type="Proteomes" id="UP001274830"/>
    </source>
</evidence>
<dbReference type="Proteomes" id="UP001274830">
    <property type="component" value="Unassembled WGS sequence"/>
</dbReference>
<dbReference type="Pfam" id="PF00293">
    <property type="entry name" value="NUDIX"/>
    <property type="match status" value="1"/>
</dbReference>
<gene>
    <name evidence="3" type="ORF">LTR78_005463</name>
</gene>
<dbReference type="GO" id="GO:0016787">
    <property type="term" value="F:hydrolase activity"/>
    <property type="evidence" value="ECO:0007669"/>
    <property type="project" value="UniProtKB-KW"/>
</dbReference>
<evidence type="ECO:0000313" key="3">
    <source>
        <dbReference type="EMBL" id="KAK3674741.1"/>
    </source>
</evidence>
<keyword evidence="1" id="KW-0378">Hydrolase</keyword>
<evidence type="ECO:0000259" key="2">
    <source>
        <dbReference type="PROSITE" id="PS51462"/>
    </source>
</evidence>
<name>A0AAE1C1F9_9PEZI</name>
<evidence type="ECO:0000256" key="1">
    <source>
        <dbReference type="ARBA" id="ARBA00022801"/>
    </source>
</evidence>
<proteinExistence type="predicted"/>
<dbReference type="PROSITE" id="PS51462">
    <property type="entry name" value="NUDIX"/>
    <property type="match status" value="1"/>
</dbReference>
<dbReference type="PROSITE" id="PS00893">
    <property type="entry name" value="NUDIX_BOX"/>
    <property type="match status" value="1"/>
</dbReference>
<dbReference type="InterPro" id="IPR020084">
    <property type="entry name" value="NUDIX_hydrolase_CS"/>
</dbReference>
<organism evidence="3 4">
    <name type="scientific">Recurvomyces mirabilis</name>
    <dbReference type="NCBI Taxonomy" id="574656"/>
    <lineage>
        <taxon>Eukaryota</taxon>
        <taxon>Fungi</taxon>
        <taxon>Dikarya</taxon>
        <taxon>Ascomycota</taxon>
        <taxon>Pezizomycotina</taxon>
        <taxon>Dothideomycetes</taxon>
        <taxon>Dothideomycetidae</taxon>
        <taxon>Mycosphaerellales</taxon>
        <taxon>Teratosphaeriaceae</taxon>
        <taxon>Recurvomyces</taxon>
    </lineage>
</organism>
<dbReference type="CDD" id="cd02883">
    <property type="entry name" value="NUDIX_Hydrolase"/>
    <property type="match status" value="1"/>
</dbReference>
<dbReference type="AlphaFoldDB" id="A0AAE1C1F9"/>
<dbReference type="InterPro" id="IPR015797">
    <property type="entry name" value="NUDIX_hydrolase-like_dom_sf"/>
</dbReference>
<keyword evidence="4" id="KW-1185">Reference proteome</keyword>
<dbReference type="SUPFAM" id="SSF55811">
    <property type="entry name" value="Nudix"/>
    <property type="match status" value="1"/>
</dbReference>
<feature type="domain" description="Nudix hydrolase" evidence="2">
    <location>
        <begin position="17"/>
        <end position="162"/>
    </location>
</feature>
<accession>A0AAE1C1F9</accession>
<sequence length="233" mass="26688">MPAEASTPVYASFPASKLTIGAGVAIFHLASERVVVCYHTRDHYWFLPKGRRNANEDTNRAAEREGFEESGYRNRVLPLPLRHRQPDPDEGHQRFVTEPIWTQFLPLTTTSQYLLFWYAAETVPRAIEESYVVRASDGTITHARVYKQPLPFPADMNLRQRIAMDSVAGPDGSRKIYEPFWHEGTGVDEEEALYTSHLLPVDEARWKLKGSIMEDIIKRAWEGVQLRLEMESG</sequence>
<dbReference type="InterPro" id="IPR000086">
    <property type="entry name" value="NUDIX_hydrolase_dom"/>
</dbReference>